<protein>
    <submittedName>
        <fullName evidence="1">Uncharacterized protein</fullName>
    </submittedName>
</protein>
<dbReference type="Ensembl" id="ENSHCOT00000015027.1">
    <property type="protein sequence ID" value="ENSHCOP00000023105.1"/>
    <property type="gene ID" value="ENSHCOG00000011371.1"/>
</dbReference>
<dbReference type="Proteomes" id="UP000264820">
    <property type="component" value="Unplaced"/>
</dbReference>
<sequence length="190" mass="22412">MRCLSLTFLSQVKMEAEIQEAKELIRPLLEKEQDLETFLKTQDEGKMMKREIKMRQNLFQQFLNHGNAKGYVFLDICDLDAYNPYLHHGKKPHNCKVSCTCIAFVYSRRGRLAVKQVARFSTQQSHVTWLYINTQWTIFYLNVYVHLGCQYKWITPSRDQDGDYATPAIDLFTEQSPDNSTTDNTRSRYY</sequence>
<dbReference type="STRING" id="109280.ENSHCOP00000023105"/>
<reference evidence="1" key="1">
    <citation type="submission" date="2025-08" db="UniProtKB">
        <authorList>
            <consortium name="Ensembl"/>
        </authorList>
    </citation>
    <scope>IDENTIFICATION</scope>
</reference>
<organism evidence="1 2">
    <name type="scientific">Hippocampus comes</name>
    <name type="common">Tiger tail seahorse</name>
    <dbReference type="NCBI Taxonomy" id="109280"/>
    <lineage>
        <taxon>Eukaryota</taxon>
        <taxon>Metazoa</taxon>
        <taxon>Chordata</taxon>
        <taxon>Craniata</taxon>
        <taxon>Vertebrata</taxon>
        <taxon>Euteleostomi</taxon>
        <taxon>Actinopterygii</taxon>
        <taxon>Neopterygii</taxon>
        <taxon>Teleostei</taxon>
        <taxon>Neoteleostei</taxon>
        <taxon>Acanthomorphata</taxon>
        <taxon>Syngnathiaria</taxon>
        <taxon>Syngnathiformes</taxon>
        <taxon>Syngnathoidei</taxon>
        <taxon>Syngnathidae</taxon>
        <taxon>Hippocampus</taxon>
    </lineage>
</organism>
<dbReference type="AlphaFoldDB" id="A0A3Q2YVT9"/>
<reference evidence="1" key="2">
    <citation type="submission" date="2025-09" db="UniProtKB">
        <authorList>
            <consortium name="Ensembl"/>
        </authorList>
    </citation>
    <scope>IDENTIFICATION</scope>
</reference>
<keyword evidence="2" id="KW-1185">Reference proteome</keyword>
<accession>A0A3Q2YVT9</accession>
<proteinExistence type="predicted"/>
<evidence type="ECO:0000313" key="2">
    <source>
        <dbReference type="Proteomes" id="UP000264820"/>
    </source>
</evidence>
<name>A0A3Q2YVT9_HIPCM</name>
<evidence type="ECO:0000313" key="1">
    <source>
        <dbReference type="Ensembl" id="ENSHCOP00000023105.1"/>
    </source>
</evidence>